<dbReference type="PANTHER" id="PTHR43808:SF1">
    <property type="entry name" value="ACETYLORNITHINE DEACETYLASE"/>
    <property type="match status" value="1"/>
</dbReference>
<dbReference type="EMBL" id="LAZR01000048">
    <property type="protein sequence ID" value="KKN99229.1"/>
    <property type="molecule type" value="Genomic_DNA"/>
</dbReference>
<evidence type="ECO:0000259" key="10">
    <source>
        <dbReference type="Pfam" id="PF07687"/>
    </source>
</evidence>
<dbReference type="PANTHER" id="PTHR43808">
    <property type="entry name" value="ACETYLORNITHINE DEACETYLASE"/>
    <property type="match status" value="1"/>
</dbReference>
<sequence length="392" mass="43018">MAIKARSLMQHMDAVLRLPSISSTNSSIDMSNMPVINYLAEQFTALGFQCEIMPCESSSEQGKANLIATLGSGPGGLVLAGHTDTVPMDEALWSVNPLQMTEKDNRIYGLGSTDMKGFFALILEAVRNFVDTPMQQPLIVLATSDEETSMFGARKLAELGRPKARYAVIGEPTGMKPVHAHKGVMMESIRLQGRSGHSSDPSLGINAMEAMHDVIGELLRFRAELQEKYRNPLFAIELPTMNLGCIHGGDNPNRICGQCELEFDIRLLPGMEVEVMRSMIDERLRPLAKRWQVGFELIPLFPGAPAFLCPAESDLVKTAERLTGHSAGTVAFGTEAPWLQRIGMDTIVLGPGDIEQAHQPDEYLGLDRIQPCVDLLRELITHYCVKGNATAR</sequence>
<keyword evidence="8" id="KW-0378">Hydrolase</keyword>
<comment type="caution">
    <text evidence="11">The sequence shown here is derived from an EMBL/GenBank/DDBJ whole genome shotgun (WGS) entry which is preliminary data.</text>
</comment>
<proteinExistence type="inferred from homology"/>
<evidence type="ECO:0000256" key="2">
    <source>
        <dbReference type="ARBA" id="ARBA00004496"/>
    </source>
</evidence>
<gene>
    <name evidence="11" type="ORF">LCGC14_0140220</name>
</gene>
<evidence type="ECO:0000256" key="3">
    <source>
        <dbReference type="ARBA" id="ARBA00005691"/>
    </source>
</evidence>
<dbReference type="FunFam" id="3.30.70.360:FF:000003">
    <property type="entry name" value="Acetylornithine deacetylase"/>
    <property type="match status" value="1"/>
</dbReference>
<protein>
    <recommendedName>
        <fullName evidence="10">Peptidase M20 dimerisation domain-containing protein</fullName>
    </recommendedName>
</protein>
<evidence type="ECO:0000256" key="9">
    <source>
        <dbReference type="ARBA" id="ARBA00022833"/>
    </source>
</evidence>
<feature type="domain" description="Peptidase M20 dimerisation" evidence="10">
    <location>
        <begin position="180"/>
        <end position="291"/>
    </location>
</feature>
<dbReference type="InterPro" id="IPR011650">
    <property type="entry name" value="Peptidase_M20_dimer"/>
</dbReference>
<keyword evidence="7" id="KW-0479">Metal-binding</keyword>
<keyword evidence="9" id="KW-0862">Zinc</keyword>
<dbReference type="GO" id="GO:0046872">
    <property type="term" value="F:metal ion binding"/>
    <property type="evidence" value="ECO:0007669"/>
    <property type="project" value="UniProtKB-KW"/>
</dbReference>
<accession>A0A0F9V5F5</accession>
<dbReference type="AlphaFoldDB" id="A0A0F9V5F5"/>
<evidence type="ECO:0000256" key="4">
    <source>
        <dbReference type="ARBA" id="ARBA00022490"/>
    </source>
</evidence>
<dbReference type="GO" id="GO:0006526">
    <property type="term" value="P:L-arginine biosynthetic process"/>
    <property type="evidence" value="ECO:0007669"/>
    <property type="project" value="UniProtKB-KW"/>
</dbReference>
<keyword evidence="4" id="KW-0963">Cytoplasm</keyword>
<dbReference type="GO" id="GO:0008777">
    <property type="term" value="F:acetylornithine deacetylase activity"/>
    <property type="evidence" value="ECO:0007669"/>
    <property type="project" value="TreeGrafter"/>
</dbReference>
<dbReference type="InterPro" id="IPR050072">
    <property type="entry name" value="Peptidase_M20A"/>
</dbReference>
<evidence type="ECO:0000256" key="5">
    <source>
        <dbReference type="ARBA" id="ARBA00022571"/>
    </source>
</evidence>
<dbReference type="CDD" id="cd03894">
    <property type="entry name" value="M20_ArgE"/>
    <property type="match status" value="1"/>
</dbReference>
<dbReference type="PROSITE" id="PS00759">
    <property type="entry name" value="ARGE_DAPE_CPG2_2"/>
    <property type="match status" value="1"/>
</dbReference>
<keyword evidence="6" id="KW-0028">Amino-acid biosynthesis</keyword>
<comment type="similarity">
    <text evidence="3">Belongs to the peptidase M20A family. ArgE subfamily.</text>
</comment>
<evidence type="ECO:0000256" key="8">
    <source>
        <dbReference type="ARBA" id="ARBA00022801"/>
    </source>
</evidence>
<dbReference type="Gene3D" id="3.30.70.360">
    <property type="match status" value="1"/>
</dbReference>
<organism evidence="11">
    <name type="scientific">marine sediment metagenome</name>
    <dbReference type="NCBI Taxonomy" id="412755"/>
    <lineage>
        <taxon>unclassified sequences</taxon>
        <taxon>metagenomes</taxon>
        <taxon>ecological metagenomes</taxon>
    </lineage>
</organism>
<dbReference type="GO" id="GO:0005737">
    <property type="term" value="C:cytoplasm"/>
    <property type="evidence" value="ECO:0007669"/>
    <property type="project" value="UniProtKB-SubCell"/>
</dbReference>
<evidence type="ECO:0000256" key="6">
    <source>
        <dbReference type="ARBA" id="ARBA00022605"/>
    </source>
</evidence>
<dbReference type="Pfam" id="PF07687">
    <property type="entry name" value="M20_dimer"/>
    <property type="match status" value="1"/>
</dbReference>
<dbReference type="InterPro" id="IPR010169">
    <property type="entry name" value="AcOrn-deacetyl"/>
</dbReference>
<dbReference type="HAMAP" id="MF_01108">
    <property type="entry name" value="ArgE"/>
    <property type="match status" value="1"/>
</dbReference>
<keyword evidence="5" id="KW-0055">Arginine biosynthesis</keyword>
<evidence type="ECO:0000313" key="11">
    <source>
        <dbReference type="EMBL" id="KKN99229.1"/>
    </source>
</evidence>
<evidence type="ECO:0000256" key="1">
    <source>
        <dbReference type="ARBA" id="ARBA00001947"/>
    </source>
</evidence>
<dbReference type="InterPro" id="IPR036264">
    <property type="entry name" value="Bact_exopeptidase_dim_dom"/>
</dbReference>
<comment type="cofactor">
    <cofactor evidence="1">
        <name>Zn(2+)</name>
        <dbReference type="ChEBI" id="CHEBI:29105"/>
    </cofactor>
</comment>
<evidence type="ECO:0000256" key="7">
    <source>
        <dbReference type="ARBA" id="ARBA00022723"/>
    </source>
</evidence>
<dbReference type="NCBIfam" id="TIGR01892">
    <property type="entry name" value="AcOrn-deacetyl"/>
    <property type="match status" value="1"/>
</dbReference>
<dbReference type="InterPro" id="IPR001261">
    <property type="entry name" value="ArgE/DapE_CS"/>
</dbReference>
<dbReference type="SUPFAM" id="SSF55031">
    <property type="entry name" value="Bacterial exopeptidase dimerisation domain"/>
    <property type="match status" value="1"/>
</dbReference>
<dbReference type="Gene3D" id="3.40.630.10">
    <property type="entry name" value="Zn peptidases"/>
    <property type="match status" value="1"/>
</dbReference>
<dbReference type="InterPro" id="IPR002933">
    <property type="entry name" value="Peptidase_M20"/>
</dbReference>
<dbReference type="SUPFAM" id="SSF53187">
    <property type="entry name" value="Zn-dependent exopeptidases"/>
    <property type="match status" value="1"/>
</dbReference>
<reference evidence="11" key="1">
    <citation type="journal article" date="2015" name="Nature">
        <title>Complex archaea that bridge the gap between prokaryotes and eukaryotes.</title>
        <authorList>
            <person name="Spang A."/>
            <person name="Saw J.H."/>
            <person name="Jorgensen S.L."/>
            <person name="Zaremba-Niedzwiedzka K."/>
            <person name="Martijn J."/>
            <person name="Lind A.E."/>
            <person name="van Eijk R."/>
            <person name="Schleper C."/>
            <person name="Guy L."/>
            <person name="Ettema T.J."/>
        </authorList>
    </citation>
    <scope>NUCLEOTIDE SEQUENCE</scope>
</reference>
<dbReference type="Pfam" id="PF01546">
    <property type="entry name" value="Peptidase_M20"/>
    <property type="match status" value="1"/>
</dbReference>
<name>A0A0F9V5F5_9ZZZZ</name>
<comment type="subcellular location">
    <subcellularLocation>
        <location evidence="2">Cytoplasm</location>
    </subcellularLocation>
</comment>
<dbReference type="NCBIfam" id="NF003474">
    <property type="entry name" value="PRK05111.1"/>
    <property type="match status" value="1"/>
</dbReference>